<sequence length="226" mass="23611">MPAALALLAGAGQPAQAASGEVTDDLRAQLKQFWTVNRVPGPTQDALLDKLEAGQTWDVMSGESAPVSTRTVRTAGENRTIETYPDGSIAVTSIQMPTSTTKPGVVGPLAVGNCRTSVSGSGYTNRYDCQANSTTGVVEMGFYISYSITGGYDSIIDVNSPYVRADGGTASDTSLAIRKAAENSTGSAYASIKTIYQARNGGGSKTLELRALVGQNTAWTRWEAGL</sequence>
<dbReference type="Proteomes" id="UP000029833">
    <property type="component" value="Unassembled WGS sequence"/>
</dbReference>
<name>A0A0A0B798_9CELL</name>
<dbReference type="AlphaFoldDB" id="A0A0A0B798"/>
<protein>
    <submittedName>
        <fullName evidence="1">Uncharacterized protein</fullName>
    </submittedName>
</protein>
<keyword evidence="2" id="KW-1185">Reference proteome</keyword>
<dbReference type="STRING" id="1408250.Q760_15935"/>
<accession>A0A0A0B798</accession>
<dbReference type="EMBL" id="AXNT01000070">
    <property type="protein sequence ID" value="KGM02027.1"/>
    <property type="molecule type" value="Genomic_DNA"/>
</dbReference>
<reference evidence="1 2" key="1">
    <citation type="submission" date="2013-10" db="EMBL/GenBank/DDBJ databases">
        <authorList>
            <person name="Wang G."/>
            <person name="Zhuang W."/>
        </authorList>
    </citation>
    <scope>NUCLEOTIDE SEQUENCE [LARGE SCALE GENOMIC DNA]</scope>
    <source>
        <strain evidence="1 2">DSM 20118</strain>
    </source>
</reference>
<proteinExistence type="predicted"/>
<gene>
    <name evidence="1" type="ORF">Q760_15935</name>
</gene>
<evidence type="ECO:0000313" key="1">
    <source>
        <dbReference type="EMBL" id="KGM02027.1"/>
    </source>
</evidence>
<organism evidence="1 2">
    <name type="scientific">Cellulomonas cellasea DSM 20118</name>
    <dbReference type="NCBI Taxonomy" id="1408250"/>
    <lineage>
        <taxon>Bacteria</taxon>
        <taxon>Bacillati</taxon>
        <taxon>Actinomycetota</taxon>
        <taxon>Actinomycetes</taxon>
        <taxon>Micrococcales</taxon>
        <taxon>Cellulomonadaceae</taxon>
        <taxon>Cellulomonas</taxon>
    </lineage>
</organism>
<comment type="caution">
    <text evidence="1">The sequence shown here is derived from an EMBL/GenBank/DDBJ whole genome shotgun (WGS) entry which is preliminary data.</text>
</comment>
<evidence type="ECO:0000313" key="2">
    <source>
        <dbReference type="Proteomes" id="UP000029833"/>
    </source>
</evidence>